<accession>A0ABP0PF84</accession>
<evidence type="ECO:0000313" key="3">
    <source>
        <dbReference type="Proteomes" id="UP001642484"/>
    </source>
</evidence>
<feature type="transmembrane region" description="Helical" evidence="1">
    <location>
        <begin position="112"/>
        <end position="131"/>
    </location>
</feature>
<feature type="transmembrane region" description="Helical" evidence="1">
    <location>
        <begin position="206"/>
        <end position="231"/>
    </location>
</feature>
<organism evidence="2 3">
    <name type="scientific">Durusdinium trenchii</name>
    <dbReference type="NCBI Taxonomy" id="1381693"/>
    <lineage>
        <taxon>Eukaryota</taxon>
        <taxon>Sar</taxon>
        <taxon>Alveolata</taxon>
        <taxon>Dinophyceae</taxon>
        <taxon>Suessiales</taxon>
        <taxon>Symbiodiniaceae</taxon>
        <taxon>Durusdinium</taxon>
    </lineage>
</organism>
<protein>
    <recommendedName>
        <fullName evidence="4">Transmembrane protein</fullName>
    </recommendedName>
</protein>
<gene>
    <name evidence="2" type="ORF">CCMP2556_LOCUS36774</name>
</gene>
<comment type="caution">
    <text evidence="2">The sequence shown here is derived from an EMBL/GenBank/DDBJ whole genome shotgun (WGS) entry which is preliminary data.</text>
</comment>
<keyword evidence="1" id="KW-0472">Membrane</keyword>
<feature type="transmembrane region" description="Helical" evidence="1">
    <location>
        <begin position="172"/>
        <end position="194"/>
    </location>
</feature>
<evidence type="ECO:0008006" key="4">
    <source>
        <dbReference type="Google" id="ProtNLM"/>
    </source>
</evidence>
<feature type="transmembrane region" description="Helical" evidence="1">
    <location>
        <begin position="62"/>
        <end position="87"/>
    </location>
</feature>
<proteinExistence type="predicted"/>
<keyword evidence="1" id="KW-0812">Transmembrane</keyword>
<dbReference type="EMBL" id="CAXAMN010023028">
    <property type="protein sequence ID" value="CAK9074670.1"/>
    <property type="molecule type" value="Genomic_DNA"/>
</dbReference>
<sequence>MAREQAGELPMTPFSIELSSVDRCSVDRNASFMSAHSSPSFSQEPDVEGLRRSMGRGVCREYTAAGLCFAWPGLLFGSIFLLCGALAPKHLGQHRAPWRTCHSAVVHTLMDLGLVHIGMSLWCCAMVLWFADQVGKLVGFRFAAHHYKEQQREREEKEAELMSTRVQRRMEIAKNCSIVSAAIFIVLVFVLWIWGIICMDSPLKCGWARVAFWCLFAISIASLTLGGFILFRYHDRIEIS</sequence>
<reference evidence="2 3" key="1">
    <citation type="submission" date="2024-02" db="EMBL/GenBank/DDBJ databases">
        <authorList>
            <person name="Chen Y."/>
            <person name="Shah S."/>
            <person name="Dougan E. K."/>
            <person name="Thang M."/>
            <person name="Chan C."/>
        </authorList>
    </citation>
    <scope>NUCLEOTIDE SEQUENCE [LARGE SCALE GENOMIC DNA]</scope>
</reference>
<evidence type="ECO:0000313" key="2">
    <source>
        <dbReference type="EMBL" id="CAK9074670.1"/>
    </source>
</evidence>
<keyword evidence="3" id="KW-1185">Reference proteome</keyword>
<evidence type="ECO:0000256" key="1">
    <source>
        <dbReference type="SAM" id="Phobius"/>
    </source>
</evidence>
<dbReference type="Proteomes" id="UP001642484">
    <property type="component" value="Unassembled WGS sequence"/>
</dbReference>
<keyword evidence="1" id="KW-1133">Transmembrane helix</keyword>
<name>A0ABP0PF84_9DINO</name>